<accession>A0A4Y1R495</accession>
<evidence type="ECO:0000313" key="6">
    <source>
        <dbReference type="EMBL" id="BBG98918.1"/>
    </source>
</evidence>
<feature type="compositionally biased region" description="Polar residues" evidence="4">
    <location>
        <begin position="313"/>
        <end position="327"/>
    </location>
</feature>
<organism evidence="6">
    <name type="scientific">Prunus dulcis</name>
    <name type="common">Almond</name>
    <name type="synonym">Amygdalus dulcis</name>
    <dbReference type="NCBI Taxonomy" id="3755"/>
    <lineage>
        <taxon>Eukaryota</taxon>
        <taxon>Viridiplantae</taxon>
        <taxon>Streptophyta</taxon>
        <taxon>Embryophyta</taxon>
        <taxon>Tracheophyta</taxon>
        <taxon>Spermatophyta</taxon>
        <taxon>Magnoliopsida</taxon>
        <taxon>eudicotyledons</taxon>
        <taxon>Gunneridae</taxon>
        <taxon>Pentapetalae</taxon>
        <taxon>rosids</taxon>
        <taxon>fabids</taxon>
        <taxon>Rosales</taxon>
        <taxon>Rosaceae</taxon>
        <taxon>Amygdaloideae</taxon>
        <taxon>Amygdaleae</taxon>
        <taxon>Prunus</taxon>
    </lineage>
</organism>
<feature type="region of interest" description="Disordered" evidence="4">
    <location>
        <begin position="739"/>
        <end position="758"/>
    </location>
</feature>
<feature type="compositionally biased region" description="Acidic residues" evidence="4">
    <location>
        <begin position="747"/>
        <end position="758"/>
    </location>
</feature>
<comment type="subcellular location">
    <subcellularLocation>
        <location evidence="1">Nucleus</location>
    </subcellularLocation>
</comment>
<feature type="transmembrane region" description="Helical" evidence="5">
    <location>
        <begin position="44"/>
        <end position="67"/>
    </location>
</feature>
<name>A0A4Y1R495_PRUDU</name>
<proteinExistence type="inferred from homology"/>
<dbReference type="GO" id="GO:0006368">
    <property type="term" value="P:transcription elongation by RNA polymerase II"/>
    <property type="evidence" value="ECO:0007669"/>
    <property type="project" value="InterPro"/>
</dbReference>
<feature type="non-terminal residue" evidence="6">
    <location>
        <position position="1"/>
    </location>
</feature>
<protein>
    <submittedName>
        <fullName evidence="6">Hydroxyproline-rich glycoprotein family protein</fullName>
    </submittedName>
</protein>
<keyword evidence="5" id="KW-0812">Transmembrane</keyword>
<comment type="similarity">
    <text evidence="2">Belongs to the PAF1 family.</text>
</comment>
<evidence type="ECO:0000256" key="4">
    <source>
        <dbReference type="SAM" id="MobiDB-lite"/>
    </source>
</evidence>
<dbReference type="Pfam" id="PF03985">
    <property type="entry name" value="Paf1"/>
    <property type="match status" value="1"/>
</dbReference>
<reference evidence="6" key="1">
    <citation type="journal article" date="2019" name="Science">
        <title>Mutation of a bHLH transcription factor allowed almond domestication.</title>
        <authorList>
            <person name="Sanchez-Perez R."/>
            <person name="Pavan S."/>
            <person name="Mazzeo R."/>
            <person name="Moldovan C."/>
            <person name="Aiese Cigliano R."/>
            <person name="Del Cueto J."/>
            <person name="Ricciardi F."/>
            <person name="Lotti C."/>
            <person name="Ricciardi L."/>
            <person name="Dicenta F."/>
            <person name="Lopez-Marques R.L."/>
            <person name="Lindberg Moller B."/>
        </authorList>
    </citation>
    <scope>NUCLEOTIDE SEQUENCE</scope>
</reference>
<dbReference type="EMBL" id="AP019299">
    <property type="protein sequence ID" value="BBG98918.1"/>
    <property type="molecule type" value="Genomic_DNA"/>
</dbReference>
<dbReference type="PANTHER" id="PTHR23188">
    <property type="entry name" value="RNA POLYMERASE II-ASSOCIATED FACTOR 1 HOMOLOG"/>
    <property type="match status" value="1"/>
</dbReference>
<dbReference type="GO" id="GO:0016593">
    <property type="term" value="C:Cdc73/Paf1 complex"/>
    <property type="evidence" value="ECO:0007669"/>
    <property type="project" value="InterPro"/>
</dbReference>
<feature type="compositionally biased region" description="Polar residues" evidence="4">
    <location>
        <begin position="95"/>
        <end position="107"/>
    </location>
</feature>
<feature type="compositionally biased region" description="Basic and acidic residues" evidence="4">
    <location>
        <begin position="285"/>
        <end position="312"/>
    </location>
</feature>
<dbReference type="InterPro" id="IPR007133">
    <property type="entry name" value="RNA_pol_II-assoc_Paf1"/>
</dbReference>
<keyword evidence="3" id="KW-0539">Nucleus</keyword>
<dbReference type="GO" id="GO:0003682">
    <property type="term" value="F:chromatin binding"/>
    <property type="evidence" value="ECO:0007669"/>
    <property type="project" value="TreeGrafter"/>
</dbReference>
<dbReference type="PANTHER" id="PTHR23188:SF12">
    <property type="entry name" value="RNA POLYMERASE II-ASSOCIATED FACTOR 1 HOMOLOG"/>
    <property type="match status" value="1"/>
</dbReference>
<dbReference type="GO" id="GO:0000993">
    <property type="term" value="F:RNA polymerase II complex binding"/>
    <property type="evidence" value="ECO:0007669"/>
    <property type="project" value="TreeGrafter"/>
</dbReference>
<sequence>VNRLARGQRNRGQRIRTRAHQTLRVPGTSVSFPPISLSGHLLRVLGLFLVVVDCLVCLRIIIAMASYRPFPPQSSFGPPPNQNPLTPTPPPPPSQRGNQYNQNWGYNASSAGGGGGDGAVPAASSSYPQNYNYNHGNYGPPRTQHPHPPPQYNYPPPPPPPESSYPPPPPPQAPPVAQNKMPLQPPQAPMYYQNSQYSQYSHQPIQPSQQPPPPPPPPFSPSSSVPPPPHPRVHRHHPSTKGCQGGVVSGRREHGHLNHGVPQKQHKPPVPSMPAKKANGPPGRVETEEERRLRKKREFEKQRQEEKHRQQLKDSQNSVLQKTQMLSSGKGHGSIAGSRMGERRATPFLSGERTENRLKKPTTFVCKLKFRNELPDPSAQPKLMSLKKDKDQYTKYTITSLEKTYKPKLFVEPDLGIPLDLLDLSVYNPPSVRPPLALEDEELLRDDVAATPVKNNGIRRKERPTDKGVAWLVKTQYISPLSMDSARQSLTEKQAKELREMKGGRNILDNLNDRERQIKDIEASFEACKSRPVHATNKNLYPVEVLPLLPDFERYEDQFVLAAFDGAPTADSEIYSKLDQSGHDAYESRAIMKSYKVTGADPANPEKFLAYMVPSPNELSKDPYDESEDVSYSWVREYHYDVRGDDVHDPTTYLVSFDEEEARYAPLPTKLVLRKKRSKEGKTSDEVEHFPAPSRVTVRQRSTVAAIELKDSGDYSRGSVSNLKTRRFDVEDTLERPRKIARHQDIDEYSGAEDDLSD</sequence>
<feature type="compositionally biased region" description="Low complexity" evidence="4">
    <location>
        <begin position="119"/>
        <end position="142"/>
    </location>
</feature>
<evidence type="ECO:0000256" key="5">
    <source>
        <dbReference type="SAM" id="Phobius"/>
    </source>
</evidence>
<keyword evidence="5" id="KW-0472">Membrane</keyword>
<gene>
    <name evidence="6" type="ORF">Prudu_008439</name>
</gene>
<feature type="compositionally biased region" description="Pro residues" evidence="4">
    <location>
        <begin position="209"/>
        <end position="230"/>
    </location>
</feature>
<keyword evidence="5" id="KW-1133">Transmembrane helix</keyword>
<evidence type="ECO:0000256" key="2">
    <source>
        <dbReference type="ARBA" id="ARBA00007560"/>
    </source>
</evidence>
<feature type="compositionally biased region" description="Pro residues" evidence="4">
    <location>
        <begin position="146"/>
        <end position="174"/>
    </location>
</feature>
<feature type="region of interest" description="Disordered" evidence="4">
    <location>
        <begin position="675"/>
        <end position="695"/>
    </location>
</feature>
<feature type="region of interest" description="Disordered" evidence="4">
    <location>
        <begin position="73"/>
        <end position="356"/>
    </location>
</feature>
<feature type="compositionally biased region" description="Low complexity" evidence="4">
    <location>
        <begin position="191"/>
        <end position="208"/>
    </location>
</feature>
<evidence type="ECO:0000256" key="1">
    <source>
        <dbReference type="ARBA" id="ARBA00004123"/>
    </source>
</evidence>
<evidence type="ECO:0000256" key="3">
    <source>
        <dbReference type="ARBA" id="ARBA00023242"/>
    </source>
</evidence>
<feature type="compositionally biased region" description="Pro residues" evidence="4">
    <location>
        <begin position="73"/>
        <end position="94"/>
    </location>
</feature>
<dbReference type="AlphaFoldDB" id="A0A4Y1R495"/>
<feature type="compositionally biased region" description="Basic and acidic residues" evidence="4">
    <location>
        <begin position="680"/>
        <end position="689"/>
    </location>
</feature>